<dbReference type="CDD" id="cd01836">
    <property type="entry name" value="FeeA_FeeB_like"/>
    <property type="match status" value="1"/>
</dbReference>
<sequence>MIRTRTARRIAAAAAFGGGGVGVLTGAMVALLYTEARIARRTVGEPVGEPPTADGVYGSLPLSPSDPDNPGSPIRFAVIGDSSAAGLGVSDPLRTPGALIAGGLAAVAERPVQLVNVAKSGAQSADLERQTTLALAAEPEVALIMVGANDVTHQVRPADSVRRLEQATRRLLASGCEVVVGTCPDLGTIEPIAQPLRYIARQWSRSLAAAQTIAVVEAGGRTVSIGSLLGPEFAARPGELFGPDRFHPSEKGYATAAMAILPSVCAALDLWPLDEERPDSFRGEGVLPIAVAAVEAVEEGGTEVAGTQVAGAERGPRGRWALLRHRRRKQIAEPEPSPAEADEVAEPASSSLI</sequence>
<comment type="caution">
    <text evidence="4">The sequence shown here is derived from an EMBL/GenBank/DDBJ whole genome shotgun (WGS) entry which is preliminary data.</text>
</comment>
<feature type="region of interest" description="Disordered" evidence="1">
    <location>
        <begin position="327"/>
        <end position="353"/>
    </location>
</feature>
<dbReference type="Pfam" id="PF13472">
    <property type="entry name" value="Lipase_GDSL_2"/>
    <property type="match status" value="1"/>
</dbReference>
<feature type="domain" description="SGNH hydrolase-type esterase" evidence="3">
    <location>
        <begin position="78"/>
        <end position="254"/>
    </location>
</feature>
<gene>
    <name evidence="4" type="ORF">GCM10023205_28840</name>
</gene>
<keyword evidence="2" id="KW-0812">Transmembrane</keyword>
<dbReference type="PANTHER" id="PTHR30383:SF5">
    <property type="entry name" value="SGNH HYDROLASE-TYPE ESTERASE DOMAIN-CONTAINING PROTEIN"/>
    <property type="match status" value="1"/>
</dbReference>
<evidence type="ECO:0000256" key="1">
    <source>
        <dbReference type="SAM" id="MobiDB-lite"/>
    </source>
</evidence>
<evidence type="ECO:0000259" key="3">
    <source>
        <dbReference type="Pfam" id="PF13472"/>
    </source>
</evidence>
<dbReference type="PANTHER" id="PTHR30383">
    <property type="entry name" value="THIOESTERASE 1/PROTEASE 1/LYSOPHOSPHOLIPASE L1"/>
    <property type="match status" value="1"/>
</dbReference>
<dbReference type="RefSeq" id="WP_345675837.1">
    <property type="nucleotide sequence ID" value="NZ_BAABHS010000009.1"/>
</dbReference>
<evidence type="ECO:0000313" key="4">
    <source>
        <dbReference type="EMBL" id="GAA4963232.1"/>
    </source>
</evidence>
<dbReference type="Gene3D" id="3.40.50.1110">
    <property type="entry name" value="SGNH hydrolase"/>
    <property type="match status" value="1"/>
</dbReference>
<protein>
    <submittedName>
        <fullName evidence="4">SGNH/GDSL hydrolase family protein</fullName>
    </submittedName>
</protein>
<evidence type="ECO:0000313" key="5">
    <source>
        <dbReference type="Proteomes" id="UP001500466"/>
    </source>
</evidence>
<dbReference type="InterPro" id="IPR013830">
    <property type="entry name" value="SGNH_hydro"/>
</dbReference>
<dbReference type="SUPFAM" id="SSF52266">
    <property type="entry name" value="SGNH hydrolase"/>
    <property type="match status" value="1"/>
</dbReference>
<keyword evidence="4" id="KW-0378">Hydrolase</keyword>
<keyword evidence="2" id="KW-0472">Membrane</keyword>
<dbReference type="GO" id="GO:0016787">
    <property type="term" value="F:hydrolase activity"/>
    <property type="evidence" value="ECO:0007669"/>
    <property type="project" value="UniProtKB-KW"/>
</dbReference>
<accession>A0ABP9H7P2</accession>
<feature type="region of interest" description="Disordered" evidence="1">
    <location>
        <begin position="44"/>
        <end position="71"/>
    </location>
</feature>
<keyword evidence="5" id="KW-1185">Reference proteome</keyword>
<feature type="compositionally biased region" description="Low complexity" evidence="1">
    <location>
        <begin position="58"/>
        <end position="71"/>
    </location>
</feature>
<dbReference type="InterPro" id="IPR051532">
    <property type="entry name" value="Ester_Hydrolysis_Enzymes"/>
</dbReference>
<dbReference type="InterPro" id="IPR036514">
    <property type="entry name" value="SGNH_hydro_sf"/>
</dbReference>
<organism evidence="4 5">
    <name type="scientific">Yinghuangia aomiensis</name>
    <dbReference type="NCBI Taxonomy" id="676205"/>
    <lineage>
        <taxon>Bacteria</taxon>
        <taxon>Bacillati</taxon>
        <taxon>Actinomycetota</taxon>
        <taxon>Actinomycetes</taxon>
        <taxon>Kitasatosporales</taxon>
        <taxon>Streptomycetaceae</taxon>
        <taxon>Yinghuangia</taxon>
    </lineage>
</organism>
<proteinExistence type="predicted"/>
<dbReference type="Proteomes" id="UP001500466">
    <property type="component" value="Unassembled WGS sequence"/>
</dbReference>
<evidence type="ECO:0000256" key="2">
    <source>
        <dbReference type="SAM" id="Phobius"/>
    </source>
</evidence>
<name>A0ABP9H7P2_9ACTN</name>
<reference evidence="5" key="1">
    <citation type="journal article" date="2019" name="Int. J. Syst. Evol. Microbiol.">
        <title>The Global Catalogue of Microorganisms (GCM) 10K type strain sequencing project: providing services to taxonomists for standard genome sequencing and annotation.</title>
        <authorList>
            <consortium name="The Broad Institute Genomics Platform"/>
            <consortium name="The Broad Institute Genome Sequencing Center for Infectious Disease"/>
            <person name="Wu L."/>
            <person name="Ma J."/>
        </authorList>
    </citation>
    <scope>NUCLEOTIDE SEQUENCE [LARGE SCALE GENOMIC DNA]</scope>
    <source>
        <strain evidence="5">JCM 17986</strain>
    </source>
</reference>
<keyword evidence="2" id="KW-1133">Transmembrane helix</keyword>
<feature type="transmembrane region" description="Helical" evidence="2">
    <location>
        <begin position="12"/>
        <end position="33"/>
    </location>
</feature>
<dbReference type="EMBL" id="BAABHS010000009">
    <property type="protein sequence ID" value="GAA4963232.1"/>
    <property type="molecule type" value="Genomic_DNA"/>
</dbReference>